<dbReference type="EMBL" id="FUPS01000007">
    <property type="protein sequence ID" value="SJS51947.1"/>
    <property type="molecule type" value="Genomic_DNA"/>
</dbReference>
<dbReference type="GO" id="GO:0006313">
    <property type="term" value="P:DNA transposition"/>
    <property type="evidence" value="ECO:0007669"/>
    <property type="project" value="InterPro"/>
</dbReference>
<dbReference type="GO" id="GO:0003677">
    <property type="term" value="F:DNA binding"/>
    <property type="evidence" value="ECO:0007669"/>
    <property type="project" value="InterPro"/>
</dbReference>
<dbReference type="Pfam" id="PF01527">
    <property type="entry name" value="HTH_Tnp_1"/>
    <property type="match status" value="1"/>
</dbReference>
<evidence type="ECO:0000313" key="3">
    <source>
        <dbReference type="EMBL" id="HBH2621939.1"/>
    </source>
</evidence>
<evidence type="ECO:0000313" key="5">
    <source>
        <dbReference type="Proteomes" id="UP000189137"/>
    </source>
</evidence>
<dbReference type="InterPro" id="IPR036388">
    <property type="entry name" value="WH-like_DNA-bd_sf"/>
</dbReference>
<evidence type="ECO:0000313" key="2">
    <source>
        <dbReference type="EMBL" id="HBH1543768.1"/>
    </source>
</evidence>
<dbReference type="PANTHER" id="PTHR33795:SF1">
    <property type="entry name" value="INSERTION ELEMENT IS150 PROTEIN INSJ"/>
    <property type="match status" value="1"/>
</dbReference>
<protein>
    <submittedName>
        <fullName evidence="3">Transposase</fullName>
    </submittedName>
</protein>
<reference evidence="3" key="3">
    <citation type="submission" date="2021-06" db="EMBL/GenBank/DDBJ databases">
        <authorList>
            <consortium name="NCBI Pathogen Detection Project"/>
        </authorList>
    </citation>
    <scope>NUCLEOTIDE SEQUENCE</scope>
    <source>
        <strain evidence="3">Clostridioides</strain>
        <strain evidence="2">HN1000</strain>
    </source>
</reference>
<gene>
    <name evidence="2" type="ORF">KRM00_003300</name>
    <name evidence="3" type="ORF">KRQ00_003755</name>
    <name evidence="4" type="ORF">SAMEA3375112_02291</name>
</gene>
<accession>A0A9P3YTA3</accession>
<dbReference type="InterPro" id="IPR052057">
    <property type="entry name" value="IS150/IS1296_orfA-like"/>
</dbReference>
<dbReference type="GO" id="GO:0004803">
    <property type="term" value="F:transposase activity"/>
    <property type="evidence" value="ECO:0007669"/>
    <property type="project" value="InterPro"/>
</dbReference>
<feature type="coiled-coil region" evidence="1">
    <location>
        <begin position="70"/>
        <end position="97"/>
    </location>
</feature>
<reference evidence="3" key="2">
    <citation type="journal article" date="2018" name="Genome Biol.">
        <title>SKESA: strategic k-mer extension for scrupulous assemblies.</title>
        <authorList>
            <person name="Souvorov A."/>
            <person name="Agarwala R."/>
            <person name="Lipman D.J."/>
        </authorList>
    </citation>
    <scope>NUCLEOTIDE SEQUENCE</scope>
    <source>
        <strain evidence="3">Clostridioides</strain>
        <strain evidence="2">HN1000</strain>
    </source>
</reference>
<evidence type="ECO:0000256" key="1">
    <source>
        <dbReference type="SAM" id="Coils"/>
    </source>
</evidence>
<dbReference type="Proteomes" id="UP000878956">
    <property type="component" value="Unassembled WGS sequence"/>
</dbReference>
<dbReference type="InterPro" id="IPR002514">
    <property type="entry name" value="Transposase_8"/>
</dbReference>
<name>A0A9P3YTA3_CLODI</name>
<dbReference type="RefSeq" id="WP_021364634.1">
    <property type="nucleotide sequence ID" value="NZ_AP025558.1"/>
</dbReference>
<reference evidence="4 5" key="1">
    <citation type="submission" date="2017-02" db="EMBL/GenBank/DDBJ databases">
        <authorList>
            <consortium name="Pathogen Informatics"/>
        </authorList>
    </citation>
    <scope>NUCLEOTIDE SEQUENCE [LARGE SCALE GENOMIC DNA]</scope>
    <source>
        <strain evidence="4 5">VRECD0157</strain>
    </source>
</reference>
<keyword evidence="1" id="KW-0175">Coiled coil</keyword>
<dbReference type="Gene3D" id="1.10.10.10">
    <property type="entry name" value="Winged helix-like DNA-binding domain superfamily/Winged helix DNA-binding domain"/>
    <property type="match status" value="1"/>
</dbReference>
<dbReference type="EMBL" id="DAEPXK010000047">
    <property type="protein sequence ID" value="HBH1543768.1"/>
    <property type="molecule type" value="Genomic_DNA"/>
</dbReference>
<dbReference type="Proteomes" id="UP000879542">
    <property type="component" value="Unassembled WGS sequence"/>
</dbReference>
<dbReference type="InterPro" id="IPR009057">
    <property type="entry name" value="Homeodomain-like_sf"/>
</dbReference>
<proteinExistence type="predicted"/>
<evidence type="ECO:0000313" key="6">
    <source>
        <dbReference type="Proteomes" id="UP000879542"/>
    </source>
</evidence>
<dbReference type="Proteomes" id="UP000189137">
    <property type="component" value="Unassembled WGS sequence"/>
</dbReference>
<dbReference type="SUPFAM" id="SSF46689">
    <property type="entry name" value="Homeodomain-like"/>
    <property type="match status" value="1"/>
</dbReference>
<dbReference type="PANTHER" id="PTHR33795">
    <property type="entry name" value="INSERTION ELEMENT IS150 PROTEIN INSJ"/>
    <property type="match status" value="1"/>
</dbReference>
<dbReference type="EMBL" id="DAEQIJ010000030">
    <property type="protein sequence ID" value="HBH2621939.1"/>
    <property type="molecule type" value="Genomic_DNA"/>
</dbReference>
<evidence type="ECO:0000313" key="4">
    <source>
        <dbReference type="EMBL" id="SJS51947.1"/>
    </source>
</evidence>
<comment type="caution">
    <text evidence="3">The sequence shown here is derived from an EMBL/GenBank/DDBJ whole genome shotgun (WGS) entry which is preliminary data.</text>
</comment>
<organism evidence="3 6">
    <name type="scientific">Clostridioides difficile</name>
    <name type="common">Peptoclostridium difficile</name>
    <dbReference type="NCBI Taxonomy" id="1496"/>
    <lineage>
        <taxon>Bacteria</taxon>
        <taxon>Bacillati</taxon>
        <taxon>Bacillota</taxon>
        <taxon>Clostridia</taxon>
        <taxon>Peptostreptococcales</taxon>
        <taxon>Peptostreptococcaceae</taxon>
        <taxon>Clostridioides</taxon>
    </lineage>
</organism>
<dbReference type="AlphaFoldDB" id="A0A9P3YTA3"/>
<sequence>MSKKHKKYSKELKLKAVNLYIKEGYSSYKIAEMLNIRSKTQVQNWVKDYKNKGKTAFDDETRGRFKNISLENDNRKFKSVEEELKYLRMENEFLKKLSTLLDKSK</sequence>